<dbReference type="EMBL" id="KZ997171">
    <property type="protein sequence ID" value="RKO87764.1"/>
    <property type="molecule type" value="Genomic_DNA"/>
</dbReference>
<protein>
    <submittedName>
        <fullName evidence="4">Uncharacterized protein</fullName>
    </submittedName>
</protein>
<dbReference type="Proteomes" id="UP000269721">
    <property type="component" value="Unassembled WGS sequence"/>
</dbReference>
<dbReference type="Gene3D" id="3.40.50.1820">
    <property type="entry name" value="alpha/beta hydrolase"/>
    <property type="match status" value="1"/>
</dbReference>
<evidence type="ECO:0000313" key="4">
    <source>
        <dbReference type="EMBL" id="RKO87764.1"/>
    </source>
</evidence>
<keyword evidence="2" id="KW-0121">Carboxypeptidase</keyword>
<evidence type="ECO:0000256" key="2">
    <source>
        <dbReference type="ARBA" id="ARBA00022645"/>
    </source>
</evidence>
<dbReference type="GO" id="GO:0004185">
    <property type="term" value="F:serine-type carboxypeptidase activity"/>
    <property type="evidence" value="ECO:0007669"/>
    <property type="project" value="InterPro"/>
</dbReference>
<name>A0A4P9W640_9FUNG</name>
<keyword evidence="2" id="KW-0645">Protease</keyword>
<sequence length="124" mass="13892">MSAASKRFMGQVDQPVGVGYSFSHASDYATNEIGVGEDFFLFLNKFNDVFPETLAHRLTGESFGNTTIQYDIDLIGHFFEETNFSSENRTYLDQIYDVAANCSGIDPSYFGFVLFPNLTDSCFT</sequence>
<accession>A0A4P9W640</accession>
<evidence type="ECO:0000256" key="3">
    <source>
        <dbReference type="ARBA" id="ARBA00023180"/>
    </source>
</evidence>
<dbReference type="InterPro" id="IPR001563">
    <property type="entry name" value="Peptidase_S10"/>
</dbReference>
<keyword evidence="2" id="KW-0378">Hydrolase</keyword>
<proteinExistence type="inferred from homology"/>
<keyword evidence="3" id="KW-0325">Glycoprotein</keyword>
<evidence type="ECO:0000313" key="5">
    <source>
        <dbReference type="Proteomes" id="UP000269721"/>
    </source>
</evidence>
<gene>
    <name evidence="4" type="ORF">BDK51DRAFT_28676</name>
</gene>
<dbReference type="OrthoDB" id="443318at2759"/>
<dbReference type="Pfam" id="PF00450">
    <property type="entry name" value="Peptidase_S10"/>
    <property type="match status" value="1"/>
</dbReference>
<dbReference type="AlphaFoldDB" id="A0A4P9W640"/>
<dbReference type="GO" id="GO:0006508">
    <property type="term" value="P:proteolysis"/>
    <property type="evidence" value="ECO:0007669"/>
    <property type="project" value="InterPro"/>
</dbReference>
<keyword evidence="5" id="KW-1185">Reference proteome</keyword>
<dbReference type="InterPro" id="IPR029058">
    <property type="entry name" value="AB_hydrolase_fold"/>
</dbReference>
<dbReference type="SUPFAM" id="SSF53474">
    <property type="entry name" value="alpha/beta-Hydrolases"/>
    <property type="match status" value="1"/>
</dbReference>
<comment type="similarity">
    <text evidence="1">Belongs to the peptidase S10 family.</text>
</comment>
<evidence type="ECO:0000256" key="1">
    <source>
        <dbReference type="ARBA" id="ARBA00009431"/>
    </source>
</evidence>
<reference evidence="5" key="1">
    <citation type="journal article" date="2018" name="Nat. Microbiol.">
        <title>Leveraging single-cell genomics to expand the fungal tree of life.</title>
        <authorList>
            <person name="Ahrendt S.R."/>
            <person name="Quandt C.A."/>
            <person name="Ciobanu D."/>
            <person name="Clum A."/>
            <person name="Salamov A."/>
            <person name="Andreopoulos B."/>
            <person name="Cheng J.F."/>
            <person name="Woyke T."/>
            <person name="Pelin A."/>
            <person name="Henrissat B."/>
            <person name="Reynolds N.K."/>
            <person name="Benny G.L."/>
            <person name="Smith M.E."/>
            <person name="James T.Y."/>
            <person name="Grigoriev I.V."/>
        </authorList>
    </citation>
    <scope>NUCLEOTIDE SEQUENCE [LARGE SCALE GENOMIC DNA]</scope>
</reference>
<organism evidence="4 5">
    <name type="scientific">Blyttiomyces helicus</name>
    <dbReference type="NCBI Taxonomy" id="388810"/>
    <lineage>
        <taxon>Eukaryota</taxon>
        <taxon>Fungi</taxon>
        <taxon>Fungi incertae sedis</taxon>
        <taxon>Chytridiomycota</taxon>
        <taxon>Chytridiomycota incertae sedis</taxon>
        <taxon>Chytridiomycetes</taxon>
        <taxon>Chytridiomycetes incertae sedis</taxon>
        <taxon>Blyttiomyces</taxon>
    </lineage>
</organism>